<feature type="transmembrane region" description="Helical" evidence="10">
    <location>
        <begin position="1367"/>
        <end position="1394"/>
    </location>
</feature>
<dbReference type="SMART" id="SM00382">
    <property type="entry name" value="AAA"/>
    <property type="match status" value="2"/>
</dbReference>
<dbReference type="Proteomes" id="UP000002499">
    <property type="component" value="Unassembled WGS sequence"/>
</dbReference>
<protein>
    <submittedName>
        <fullName evidence="12">ATP-binding cassette transporter ABC1</fullName>
    </submittedName>
</protein>
<dbReference type="Pfam" id="PF06422">
    <property type="entry name" value="PDR_CDR"/>
    <property type="match status" value="2"/>
</dbReference>
<dbReference type="InterPro" id="IPR017871">
    <property type="entry name" value="ABC_transporter-like_CS"/>
</dbReference>
<evidence type="ECO:0000259" key="11">
    <source>
        <dbReference type="PROSITE" id="PS50893"/>
    </source>
</evidence>
<dbReference type="InterPro" id="IPR003439">
    <property type="entry name" value="ABC_transporter-like_ATP-bd"/>
</dbReference>
<dbReference type="GO" id="GO:0016020">
    <property type="term" value="C:membrane"/>
    <property type="evidence" value="ECO:0007669"/>
    <property type="project" value="UniProtKB-SubCell"/>
</dbReference>
<feature type="transmembrane region" description="Helical" evidence="10">
    <location>
        <begin position="1335"/>
        <end position="1355"/>
    </location>
</feature>
<dbReference type="GO" id="GO:0005524">
    <property type="term" value="F:ATP binding"/>
    <property type="evidence" value="ECO:0007669"/>
    <property type="project" value="UniProtKB-KW"/>
</dbReference>
<dbReference type="Pfam" id="PF01061">
    <property type="entry name" value="ABC2_membrane"/>
    <property type="match status" value="2"/>
</dbReference>
<dbReference type="InterPro" id="IPR027417">
    <property type="entry name" value="P-loop_NTPase"/>
</dbReference>
<evidence type="ECO:0000313" key="12">
    <source>
        <dbReference type="EMBL" id="EFY84930.1"/>
    </source>
</evidence>
<dbReference type="PROSITE" id="PS50893">
    <property type="entry name" value="ABC_TRANSPORTER_2"/>
    <property type="match status" value="2"/>
</dbReference>
<dbReference type="InterPro" id="IPR013525">
    <property type="entry name" value="ABC2_TM"/>
</dbReference>
<dbReference type="HOGENOM" id="CLU_000604_35_0_1"/>
<evidence type="ECO:0000256" key="5">
    <source>
        <dbReference type="ARBA" id="ARBA00022741"/>
    </source>
</evidence>
<keyword evidence="6 12" id="KW-0067">ATP-binding</keyword>
<feature type="compositionally biased region" description="Polar residues" evidence="9">
    <location>
        <begin position="63"/>
        <end position="73"/>
    </location>
</feature>
<dbReference type="InterPro" id="IPR003593">
    <property type="entry name" value="AAA+_ATPase"/>
</dbReference>
<dbReference type="InterPro" id="IPR010929">
    <property type="entry name" value="PDR_CDR_ABC"/>
</dbReference>
<evidence type="ECO:0000256" key="9">
    <source>
        <dbReference type="SAM" id="MobiDB-lite"/>
    </source>
</evidence>
<evidence type="ECO:0000256" key="6">
    <source>
        <dbReference type="ARBA" id="ARBA00022840"/>
    </source>
</evidence>
<keyword evidence="5" id="KW-0547">Nucleotide-binding</keyword>
<feature type="transmembrane region" description="Helical" evidence="10">
    <location>
        <begin position="546"/>
        <end position="570"/>
    </location>
</feature>
<dbReference type="InParanoid" id="E9EGP2"/>
<feature type="region of interest" description="Disordered" evidence="9">
    <location>
        <begin position="835"/>
        <end position="862"/>
    </location>
</feature>
<dbReference type="eggNOG" id="KOG0065">
    <property type="taxonomic scope" value="Eukaryota"/>
</dbReference>
<feature type="compositionally biased region" description="Basic and acidic residues" evidence="9">
    <location>
        <begin position="30"/>
        <end position="39"/>
    </location>
</feature>
<evidence type="ECO:0000256" key="7">
    <source>
        <dbReference type="ARBA" id="ARBA00022989"/>
    </source>
</evidence>
<evidence type="ECO:0000256" key="3">
    <source>
        <dbReference type="ARBA" id="ARBA00022448"/>
    </source>
</evidence>
<feature type="transmembrane region" description="Helical" evidence="10">
    <location>
        <begin position="690"/>
        <end position="711"/>
    </location>
</feature>
<feature type="transmembrane region" description="Helical" evidence="10">
    <location>
        <begin position="1296"/>
        <end position="1323"/>
    </location>
</feature>
<reference evidence="12 13" key="1">
    <citation type="journal article" date="2011" name="PLoS Genet.">
        <title>Genome sequencing and comparative transcriptomics of the model entomopathogenic fungi Metarhizium anisopliae and M. acridum.</title>
        <authorList>
            <person name="Gao Q."/>
            <person name="Jin K."/>
            <person name="Ying S.H."/>
            <person name="Zhang Y."/>
            <person name="Xiao G."/>
            <person name="Shang Y."/>
            <person name="Duan Z."/>
            <person name="Hu X."/>
            <person name="Xie X.Q."/>
            <person name="Zhou G."/>
            <person name="Peng G."/>
            <person name="Luo Z."/>
            <person name="Huang W."/>
            <person name="Wang B."/>
            <person name="Fang W."/>
            <person name="Wang S."/>
            <person name="Zhong Y."/>
            <person name="Ma L.J."/>
            <person name="St Leger R.J."/>
            <person name="Zhao G.P."/>
            <person name="Pei Y."/>
            <person name="Feng M.G."/>
            <person name="Xia Y."/>
            <person name="Wang C."/>
        </authorList>
    </citation>
    <scope>NUCLEOTIDE SEQUENCE [LARGE SCALE GENOMIC DNA]</scope>
    <source>
        <strain evidence="12 13">CQMa 102</strain>
    </source>
</reference>
<sequence>MMQPLDRDDHCGDKDIRKRDSPSDETTESLQHRPEESRQHYTPIRPGKCHDRNTKSPRPPSSPNADRTSQNDWPSGMVSRRIQDIIPDAERQELVRVATSLSRCQSNVSDTTNLDSLGVANIQDHDSDSTMDPLSPHFDVHKWAQNFTEQLHGKGHHQVSTGVIYKNLSVYGSGAALQLQPTVGSVLTSVLRPGDVFSFGKNEPRQILHSFDGMICGGEMLVVLGRPGSGCSTLLKSLCGELHGLSLDNTSTIQYGGIPQTQMKKEFKGEVDKHFPHLTAGQTLEFAASVRTPSHRIQNMSRGEYCRYIARVVMAVCGLNHTYNTRVGNDFIRGVSGGERKRVTIAEMILAGSPFSAWDNSTRGLDAATALKFVETLRLSSDLGHHSNVVAIYQASQTMYDIFDKVTVLYEGRQIYFGSTKAAKDYFLRQGWYCPPRQTTGDFLTSVTNPQERMAREGMESKVPRTPEEFERYWRLSPEYKALMKDIGAFEQGLRDKGNETISQFRQQKNYEQAKHVRPKSPYRISLAMQVRLNTKRAYQRTWNDISATMIVTVVNTVMALIIGSVFYGTPDATAGFYAKGSVIFMAILLNALTAITEISTLYAQRPIVEKHSSYAFYHPATEAAAGVLADIPVKFVTATVLSLIIYFMAGLRREPAQFFLFFLINYVSIFIMIAMFRTMAAITSSVSQAMTLAAVLVLALVIYTGFFITVSSMHPWLSWIRWINPIFYAFEILIANEFHGRDFTCSNIFPPYSPPVGDSWTCVALSAVPGKSTVSGDDFIAANYGYSYSHVWRNFGILIGFLLAFMAVYFMTTEINSATSSTAEALVFQRGHVPPSLQKSSTQRSRDVERPSTVSTQISNSASVKDTEVEAIPAQRDIFTWKDVVYDIKIKEEPRRLLDHVAGWVKPGTLTALMGVSGAGKTTLLDVLAQRISVGVVTGNMLVNGQPLDASFQRNTGYVQQQDLHLQTATVRESLRFSARLRQPKSVSKKQKYASVEEVIRMLNMEDFANAIVGVAGEGLNVEQRKRLTIGVELVAKPKLLLFLDEPTSGLDSQSSRAICIFLKKLAEAGQAVLCTVHQPSAILFQEFDRLLFLAKGGKTVYFGEIGANSRILLDCFESHGAHRRCGDTENPAEYMLEMVNAGTNSHGEDWHSVWESSNERKAVDAEIERIHAEKQAETRAAGERDAASKRSEFAMPMLYQVQVVTARVFQQYWRMPSYIFSKWLLGITAGLFIGFSFYQVTDTLAGIQNAIFAVFMLTTMFTTLVQQIQPLFVTQRELYEVRERPSKAYSWKAFLIANIIVEIPFQIVTSVFIYACFYFPVFGAGQSPVQQGLILLFTLQLFLYASAFADMTVAALPNAQAAGGIVIFLTLMSTLFCGVMQSPTALPGFWIFMYRVSPITYWVGGIVSTALHGRKIDCSSNETASFDPPPGLTCGEYLSPILSQAPGVLQNPMDTRECRYCPYNNADQYIAGYGIVWSERWRNFGIVWAYIAFDIAMTVAVYYLFRVHTVSSRMSGLREKISKWARARRGIRNKVRPVDITGESLSADAE</sequence>
<accession>E9EGP2</accession>
<dbReference type="Pfam" id="PF14510">
    <property type="entry name" value="ABC_trans_N"/>
    <property type="match status" value="1"/>
</dbReference>
<keyword evidence="4 10" id="KW-0812">Transmembrane</keyword>
<evidence type="ECO:0000256" key="1">
    <source>
        <dbReference type="ARBA" id="ARBA00004141"/>
    </source>
</evidence>
<dbReference type="GO" id="GO:0016887">
    <property type="term" value="F:ATP hydrolysis activity"/>
    <property type="evidence" value="ECO:0007669"/>
    <property type="project" value="InterPro"/>
</dbReference>
<dbReference type="Gene3D" id="3.40.50.300">
    <property type="entry name" value="P-loop containing nucleotide triphosphate hydrolases"/>
    <property type="match status" value="2"/>
</dbReference>
<dbReference type="InterPro" id="IPR029481">
    <property type="entry name" value="ABC_trans_N"/>
</dbReference>
<dbReference type="OMA" id="MPRFVTQ"/>
<feature type="transmembrane region" description="Helical" evidence="10">
    <location>
        <begin position="792"/>
        <end position="812"/>
    </location>
</feature>
<evidence type="ECO:0000313" key="13">
    <source>
        <dbReference type="Proteomes" id="UP000002499"/>
    </source>
</evidence>
<feature type="region of interest" description="Disordered" evidence="9">
    <location>
        <begin position="1"/>
        <end position="76"/>
    </location>
</feature>
<dbReference type="Pfam" id="PF19055">
    <property type="entry name" value="ABC2_membrane_7"/>
    <property type="match status" value="1"/>
</dbReference>
<feature type="transmembrane region" description="Helical" evidence="10">
    <location>
        <begin position="582"/>
        <end position="604"/>
    </location>
</feature>
<dbReference type="PROSITE" id="PS00211">
    <property type="entry name" value="ABC_TRANSPORTER_1"/>
    <property type="match status" value="1"/>
</dbReference>
<feature type="compositionally biased region" description="Polar residues" evidence="9">
    <location>
        <begin position="853"/>
        <end position="862"/>
    </location>
</feature>
<feature type="transmembrane region" description="Helical" evidence="10">
    <location>
        <begin position="1252"/>
        <end position="1275"/>
    </location>
</feature>
<dbReference type="CDD" id="cd03232">
    <property type="entry name" value="ABCG_PDR_domain2"/>
    <property type="match status" value="1"/>
</dbReference>
<feature type="domain" description="ABC transporter" evidence="11">
    <location>
        <begin position="880"/>
        <end position="1122"/>
    </location>
</feature>
<gene>
    <name evidence="12" type="ORF">MAC_09040</name>
</gene>
<dbReference type="FunFam" id="3.40.50.300:FF:000054">
    <property type="entry name" value="ABC multidrug transporter atrF"/>
    <property type="match status" value="1"/>
</dbReference>
<dbReference type="GO" id="GO:0140359">
    <property type="term" value="F:ABC-type transporter activity"/>
    <property type="evidence" value="ECO:0007669"/>
    <property type="project" value="InterPro"/>
</dbReference>
<dbReference type="PANTHER" id="PTHR19241">
    <property type="entry name" value="ATP-BINDING CASSETTE TRANSPORTER"/>
    <property type="match status" value="1"/>
</dbReference>
<feature type="transmembrane region" description="Helical" evidence="10">
    <location>
        <begin position="656"/>
        <end position="678"/>
    </location>
</feature>
<proteinExistence type="inferred from homology"/>
<evidence type="ECO:0000256" key="4">
    <source>
        <dbReference type="ARBA" id="ARBA00022692"/>
    </source>
</evidence>
<dbReference type="OrthoDB" id="245989at2759"/>
<dbReference type="STRING" id="655827.E9EGP2"/>
<keyword evidence="3" id="KW-0813">Transport</keyword>
<dbReference type="InterPro" id="IPR043926">
    <property type="entry name" value="ABCG_dom"/>
</dbReference>
<comment type="subcellular location">
    <subcellularLocation>
        <location evidence="1">Membrane</location>
        <topology evidence="1">Multi-pass membrane protein</topology>
    </subcellularLocation>
</comment>
<feature type="transmembrane region" description="Helical" evidence="10">
    <location>
        <begin position="1221"/>
        <end position="1240"/>
    </location>
</feature>
<evidence type="ECO:0000256" key="2">
    <source>
        <dbReference type="ARBA" id="ARBA00006012"/>
    </source>
</evidence>
<keyword evidence="13" id="KW-1185">Reference proteome</keyword>
<feature type="transmembrane region" description="Helical" evidence="10">
    <location>
        <begin position="625"/>
        <end position="650"/>
    </location>
</feature>
<keyword evidence="8 10" id="KW-0472">Membrane</keyword>
<dbReference type="SUPFAM" id="SSF52540">
    <property type="entry name" value="P-loop containing nucleoside triphosphate hydrolases"/>
    <property type="match status" value="2"/>
</dbReference>
<name>E9EGP2_METAQ</name>
<feature type="compositionally biased region" description="Basic and acidic residues" evidence="9">
    <location>
        <begin position="1"/>
        <end position="22"/>
    </location>
</feature>
<evidence type="ECO:0000256" key="8">
    <source>
        <dbReference type="ARBA" id="ARBA00023136"/>
    </source>
</evidence>
<comment type="similarity">
    <text evidence="2">Belongs to the ABC transporter superfamily. ABCG family. PDR (TC 3.A.1.205) subfamily.</text>
</comment>
<dbReference type="EMBL" id="GL698598">
    <property type="protein sequence ID" value="EFY84930.1"/>
    <property type="molecule type" value="Genomic_DNA"/>
</dbReference>
<dbReference type="InterPro" id="IPR034003">
    <property type="entry name" value="ABCG_PDR_2"/>
</dbReference>
<evidence type="ECO:0000256" key="10">
    <source>
        <dbReference type="SAM" id="Phobius"/>
    </source>
</evidence>
<organism evidence="13">
    <name type="scientific">Metarhizium acridum (strain CQMa 102)</name>
    <dbReference type="NCBI Taxonomy" id="655827"/>
    <lineage>
        <taxon>Eukaryota</taxon>
        <taxon>Fungi</taxon>
        <taxon>Dikarya</taxon>
        <taxon>Ascomycota</taxon>
        <taxon>Pezizomycotina</taxon>
        <taxon>Sordariomycetes</taxon>
        <taxon>Hypocreomycetidae</taxon>
        <taxon>Hypocreales</taxon>
        <taxon>Clavicipitaceae</taxon>
        <taxon>Metarhizium</taxon>
    </lineage>
</organism>
<feature type="domain" description="ABC transporter" evidence="11">
    <location>
        <begin position="191"/>
        <end position="436"/>
    </location>
</feature>
<dbReference type="Pfam" id="PF00005">
    <property type="entry name" value="ABC_tran"/>
    <property type="match status" value="2"/>
</dbReference>
<keyword evidence="7 10" id="KW-1133">Transmembrane helix</keyword>
<feature type="transmembrane region" description="Helical" evidence="10">
    <location>
        <begin position="1488"/>
        <end position="1507"/>
    </location>
</feature>